<organism evidence="2 3">
    <name type="scientific">Lactobacillus jensenii</name>
    <dbReference type="NCBI Taxonomy" id="109790"/>
    <lineage>
        <taxon>Bacteria</taxon>
        <taxon>Bacillati</taxon>
        <taxon>Bacillota</taxon>
        <taxon>Bacilli</taxon>
        <taxon>Lactobacillales</taxon>
        <taxon>Lactobacillaceae</taxon>
        <taxon>Lactobacillus</taxon>
    </lineage>
</organism>
<name>A0ABU9FHX9_LACJE</name>
<accession>A0ABU9FHX9</accession>
<dbReference type="RefSeq" id="WP_006587809.1">
    <property type="nucleotide sequence ID" value="NZ_CATOUV010000001.1"/>
</dbReference>
<protein>
    <submittedName>
        <fullName evidence="2">Uncharacterized protein</fullName>
    </submittedName>
</protein>
<sequence length="47" mass="5662">MDNKRISRKEYKNNLFQKRKPKNIFLRYLLIGFDAILEAFGIGEEDK</sequence>
<evidence type="ECO:0000313" key="3">
    <source>
        <dbReference type="Proteomes" id="UP001385848"/>
    </source>
</evidence>
<dbReference type="Proteomes" id="UP001385848">
    <property type="component" value="Unassembled WGS sequence"/>
</dbReference>
<evidence type="ECO:0000313" key="2">
    <source>
        <dbReference type="EMBL" id="MEL0565189.1"/>
    </source>
</evidence>
<comment type="caution">
    <text evidence="2">The sequence shown here is derived from an EMBL/GenBank/DDBJ whole genome shotgun (WGS) entry which is preliminary data.</text>
</comment>
<keyword evidence="1" id="KW-1133">Transmembrane helix</keyword>
<proteinExistence type="predicted"/>
<reference evidence="2 3" key="1">
    <citation type="submission" date="2024-04" db="EMBL/GenBank/DDBJ databases">
        <title>Three lactobacilli isolated from voided urine samples from females with type 2 diabetes.</title>
        <authorList>
            <person name="Kula A."/>
            <person name="Stegman N."/>
            <person name="Putonti C."/>
        </authorList>
    </citation>
    <scope>NUCLEOTIDE SEQUENCE [LARGE SCALE GENOMIC DNA]</scope>
    <source>
        <strain evidence="2 3">1855</strain>
    </source>
</reference>
<evidence type="ECO:0000256" key="1">
    <source>
        <dbReference type="SAM" id="Phobius"/>
    </source>
</evidence>
<keyword evidence="1" id="KW-0472">Membrane</keyword>
<dbReference type="GeneID" id="51981280"/>
<dbReference type="EMBL" id="JBBVUL010000007">
    <property type="protein sequence ID" value="MEL0565189.1"/>
    <property type="molecule type" value="Genomic_DNA"/>
</dbReference>
<gene>
    <name evidence="2" type="ORF">AAC431_04520</name>
</gene>
<keyword evidence="3" id="KW-1185">Reference proteome</keyword>
<keyword evidence="1" id="KW-0812">Transmembrane</keyword>
<feature type="transmembrane region" description="Helical" evidence="1">
    <location>
        <begin position="24"/>
        <end position="43"/>
    </location>
</feature>